<proteinExistence type="predicted"/>
<organism evidence="2 3">
    <name type="scientific">Halostagnicola kamekurae</name>
    <dbReference type="NCBI Taxonomy" id="619731"/>
    <lineage>
        <taxon>Archaea</taxon>
        <taxon>Methanobacteriati</taxon>
        <taxon>Methanobacteriota</taxon>
        <taxon>Stenosarchaea group</taxon>
        <taxon>Halobacteria</taxon>
        <taxon>Halobacteriales</taxon>
        <taxon>Natrialbaceae</taxon>
        <taxon>Halostagnicola</taxon>
    </lineage>
</organism>
<reference evidence="3" key="1">
    <citation type="submission" date="2016-10" db="EMBL/GenBank/DDBJ databases">
        <authorList>
            <person name="Varghese N."/>
            <person name="Submissions S."/>
        </authorList>
    </citation>
    <scope>NUCLEOTIDE SEQUENCE [LARGE SCALE GENOMIC DNA]</scope>
    <source>
        <strain evidence="3">DSM 22427</strain>
    </source>
</reference>
<evidence type="ECO:0000313" key="3">
    <source>
        <dbReference type="Proteomes" id="UP000199199"/>
    </source>
</evidence>
<name>A0A1I6RDU4_9EURY</name>
<evidence type="ECO:0008006" key="4">
    <source>
        <dbReference type="Google" id="ProtNLM"/>
    </source>
</evidence>
<dbReference type="EMBL" id="FOZS01000002">
    <property type="protein sequence ID" value="SFS62872.1"/>
    <property type="molecule type" value="Genomic_DNA"/>
</dbReference>
<dbReference type="AlphaFoldDB" id="A0A1I6RDU4"/>
<keyword evidence="3" id="KW-1185">Reference proteome</keyword>
<accession>A0A1I6RDU4</accession>
<sequence length="511" mass="56793">MSTTQSTSGPIRGRVEALAERISQTVETVTRNSRIFIESGDVDDINPPEDIDEYHDYYLEIGIIRANINQFVRDVVKPGVRITADDDTTEAYFMGGDDAPESAPAGGFLENCAVLAGEKRQPFYPYLKQDIVQKWTKGTTLNEYLKQDGKETDPEGPITGFKHIRPETVSARTYANTNILLEPDDIETAEEDEITKRGEAAAYVQFDDQSIVGQRRDGMDEDEVLLSQNDVLKRTIDPDIGGDDATEEGIFGSPPLEACAADAEEYRSIKRDRAVAIKKTAYGVWLVEFDTEVTEVGDDEVIVETWDQDEQDEWVSNVNDLEAGGIIGHDGSITPDQWEPTIPELDGPLEHYVADILAPLPAPKYATAFGESIANHVSDRQENSYQDTVVEERRDAERDWTQAFRAVADRHPDLDPAGLEVKIAPKESDNPIATLDDDEIEKMEQFMTALNEGLGNVPIDSVLDLKEFLQTTMDLPEDVFVDGEIEVDESAPDMQEMFGETPGEEATEADD</sequence>
<feature type="region of interest" description="Disordered" evidence="1">
    <location>
        <begin position="490"/>
        <end position="511"/>
    </location>
</feature>
<dbReference type="RefSeq" id="WP_092903711.1">
    <property type="nucleotide sequence ID" value="NZ_FOZS01000002.1"/>
</dbReference>
<evidence type="ECO:0000256" key="1">
    <source>
        <dbReference type="SAM" id="MobiDB-lite"/>
    </source>
</evidence>
<feature type="compositionally biased region" description="Acidic residues" evidence="1">
    <location>
        <begin position="502"/>
        <end position="511"/>
    </location>
</feature>
<protein>
    <recommendedName>
        <fullName evidence="4">Portal protein</fullName>
    </recommendedName>
</protein>
<gene>
    <name evidence="2" type="ORF">SAMN04488556_1726</name>
</gene>
<evidence type="ECO:0000313" key="2">
    <source>
        <dbReference type="EMBL" id="SFS62872.1"/>
    </source>
</evidence>
<dbReference type="Proteomes" id="UP000199199">
    <property type="component" value="Unassembled WGS sequence"/>
</dbReference>
<dbReference type="OrthoDB" id="375039at2157"/>